<protein>
    <submittedName>
        <fullName evidence="1">Uncharacterized protein</fullName>
    </submittedName>
</protein>
<evidence type="ECO:0000313" key="1">
    <source>
        <dbReference type="EMBL" id="KAK0991566.1"/>
    </source>
</evidence>
<comment type="caution">
    <text evidence="1">The sequence shown here is derived from an EMBL/GenBank/DDBJ whole genome shotgun (WGS) entry which is preliminary data.</text>
</comment>
<organism evidence="1 2">
    <name type="scientific">Friedmanniomyces endolithicus</name>
    <dbReference type="NCBI Taxonomy" id="329885"/>
    <lineage>
        <taxon>Eukaryota</taxon>
        <taxon>Fungi</taxon>
        <taxon>Dikarya</taxon>
        <taxon>Ascomycota</taxon>
        <taxon>Pezizomycotina</taxon>
        <taxon>Dothideomycetes</taxon>
        <taxon>Dothideomycetidae</taxon>
        <taxon>Mycosphaerellales</taxon>
        <taxon>Teratosphaeriaceae</taxon>
        <taxon>Friedmanniomyces</taxon>
    </lineage>
</organism>
<dbReference type="Gene3D" id="3.40.1090.10">
    <property type="entry name" value="Cytosolic phospholipase A2 catalytic domain"/>
    <property type="match status" value="1"/>
</dbReference>
<sequence length="124" mass="14633">MDDPPHALIDTAADHHHLAARNAGIAVIYFPFLANNEVPGVDPLKAEFMSTWNFVYTPEEIDSVVALARANYREGRERTKRTIRAVWERKRARRWEREEEEREFERRVRVRRGCGDTGYWDNFS</sequence>
<name>A0AAN6KN54_9PEZI</name>
<dbReference type="AlphaFoldDB" id="A0AAN6KN54"/>
<reference evidence="1" key="1">
    <citation type="submission" date="2023-06" db="EMBL/GenBank/DDBJ databases">
        <title>Black Yeasts Isolated from many extreme environments.</title>
        <authorList>
            <person name="Coleine C."/>
            <person name="Stajich J.E."/>
            <person name="Selbmann L."/>
        </authorList>
    </citation>
    <scope>NUCLEOTIDE SEQUENCE</scope>
    <source>
        <strain evidence="1">CCFEE 5200</strain>
    </source>
</reference>
<dbReference type="SUPFAM" id="SSF52151">
    <property type="entry name" value="FabD/lysophospholipase-like"/>
    <property type="match status" value="1"/>
</dbReference>
<dbReference type="Proteomes" id="UP001175353">
    <property type="component" value="Unassembled WGS sequence"/>
</dbReference>
<accession>A0AAN6KN54</accession>
<dbReference type="EMBL" id="JAUJLE010000066">
    <property type="protein sequence ID" value="KAK0991566.1"/>
    <property type="molecule type" value="Genomic_DNA"/>
</dbReference>
<proteinExistence type="predicted"/>
<keyword evidence="2" id="KW-1185">Reference proteome</keyword>
<dbReference type="InterPro" id="IPR016035">
    <property type="entry name" value="Acyl_Trfase/lysoPLipase"/>
</dbReference>
<gene>
    <name evidence="1" type="ORF">LTR91_008591</name>
</gene>
<evidence type="ECO:0000313" key="2">
    <source>
        <dbReference type="Proteomes" id="UP001175353"/>
    </source>
</evidence>